<reference evidence="1" key="1">
    <citation type="submission" date="2014-09" db="EMBL/GenBank/DDBJ databases">
        <authorList>
            <person name="Magalhaes I.L.F."/>
            <person name="Oliveira U."/>
            <person name="Santos F.R."/>
            <person name="Vidigal T.H.D.A."/>
            <person name="Brescovit A.D."/>
            <person name="Santos A.J."/>
        </authorList>
    </citation>
    <scope>NUCLEOTIDE SEQUENCE</scope>
    <source>
        <tissue evidence="1">Shoot tissue taken approximately 20 cm above the soil surface</tissue>
    </source>
</reference>
<reference evidence="1" key="2">
    <citation type="journal article" date="2015" name="Data Brief">
        <title>Shoot transcriptome of the giant reed, Arundo donax.</title>
        <authorList>
            <person name="Barrero R.A."/>
            <person name="Guerrero F.D."/>
            <person name="Moolhuijzen P."/>
            <person name="Goolsby J.A."/>
            <person name="Tidwell J."/>
            <person name="Bellgard S.E."/>
            <person name="Bellgard M.I."/>
        </authorList>
    </citation>
    <scope>NUCLEOTIDE SEQUENCE</scope>
    <source>
        <tissue evidence="1">Shoot tissue taken approximately 20 cm above the soil surface</tissue>
    </source>
</reference>
<sequence>MGQWISSSPPAGVLEPQRMEWRCELQHHGSDTGARRGIPFGAGTAMGELRSILVRAMV</sequence>
<accession>A0A0A9H7B4</accession>
<evidence type="ECO:0000313" key="1">
    <source>
        <dbReference type="EMBL" id="JAE31684.1"/>
    </source>
</evidence>
<proteinExistence type="predicted"/>
<protein>
    <submittedName>
        <fullName evidence="1">Uncharacterized protein</fullName>
    </submittedName>
</protein>
<name>A0A0A9H7B4_ARUDO</name>
<dbReference type="EMBL" id="GBRH01166212">
    <property type="protein sequence ID" value="JAE31684.1"/>
    <property type="molecule type" value="Transcribed_RNA"/>
</dbReference>
<organism evidence="1">
    <name type="scientific">Arundo donax</name>
    <name type="common">Giant reed</name>
    <name type="synonym">Donax arundinaceus</name>
    <dbReference type="NCBI Taxonomy" id="35708"/>
    <lineage>
        <taxon>Eukaryota</taxon>
        <taxon>Viridiplantae</taxon>
        <taxon>Streptophyta</taxon>
        <taxon>Embryophyta</taxon>
        <taxon>Tracheophyta</taxon>
        <taxon>Spermatophyta</taxon>
        <taxon>Magnoliopsida</taxon>
        <taxon>Liliopsida</taxon>
        <taxon>Poales</taxon>
        <taxon>Poaceae</taxon>
        <taxon>PACMAD clade</taxon>
        <taxon>Arundinoideae</taxon>
        <taxon>Arundineae</taxon>
        <taxon>Arundo</taxon>
    </lineage>
</organism>
<dbReference type="AlphaFoldDB" id="A0A0A9H7B4"/>